<name>A0A5B8JTG8_9ACTN</name>
<evidence type="ECO:0000256" key="1">
    <source>
        <dbReference type="SAM" id="MobiDB-lite"/>
    </source>
</evidence>
<dbReference type="Proteomes" id="UP000320580">
    <property type="component" value="Chromosome"/>
</dbReference>
<dbReference type="AlphaFoldDB" id="A0A5B8JTG8"/>
<evidence type="ECO:0000313" key="3">
    <source>
        <dbReference type="Proteomes" id="UP000320580"/>
    </source>
</evidence>
<proteinExistence type="predicted"/>
<sequence length="156" mass="17166">MSDSGQSDNSVPSAGVSNLADAREQTERAAKELLDLIKIKGETSRGGVRITECGDGRDPEKHFQTYHPSSFYPESPDQLAGVMERLRTELPALGWKIVEYGPDTSRNKNVNLTADNDAQSFSVNIVHKAKNERPNLSLRVVSGCYQVPEGERVDGY</sequence>
<feature type="compositionally biased region" description="Polar residues" evidence="1">
    <location>
        <begin position="1"/>
        <end position="16"/>
    </location>
</feature>
<dbReference type="KEGG" id="sqz:FQU76_21940"/>
<protein>
    <submittedName>
        <fullName evidence="2">Uncharacterized protein</fullName>
    </submittedName>
</protein>
<gene>
    <name evidence="2" type="ORF">FQU76_21940</name>
</gene>
<keyword evidence="3" id="KW-1185">Reference proteome</keyword>
<feature type="region of interest" description="Disordered" evidence="1">
    <location>
        <begin position="1"/>
        <end position="25"/>
    </location>
</feature>
<dbReference type="OrthoDB" id="4282368at2"/>
<organism evidence="2 3">
    <name type="scientific">Streptomyces qinzhouensis</name>
    <dbReference type="NCBI Taxonomy" id="2599401"/>
    <lineage>
        <taxon>Bacteria</taxon>
        <taxon>Bacillati</taxon>
        <taxon>Actinomycetota</taxon>
        <taxon>Actinomycetes</taxon>
        <taxon>Kitasatosporales</taxon>
        <taxon>Streptomycetaceae</taxon>
        <taxon>Streptomyces</taxon>
    </lineage>
</organism>
<accession>A0A5B8JTG8</accession>
<reference evidence="2 3" key="1">
    <citation type="submission" date="2019-07" db="EMBL/GenBank/DDBJ databases">
        <authorList>
            <person name="Zhu P."/>
        </authorList>
    </citation>
    <scope>NUCLEOTIDE SEQUENCE [LARGE SCALE GENOMIC DNA]</scope>
    <source>
        <strain evidence="2 3">SSL-25</strain>
    </source>
</reference>
<dbReference type="EMBL" id="CP042266">
    <property type="protein sequence ID" value="QDY81213.1"/>
    <property type="molecule type" value="Genomic_DNA"/>
</dbReference>
<evidence type="ECO:0000313" key="2">
    <source>
        <dbReference type="EMBL" id="QDY81213.1"/>
    </source>
</evidence>